<dbReference type="Gene3D" id="3.40.30.10">
    <property type="entry name" value="Glutaredoxin"/>
    <property type="match status" value="1"/>
</dbReference>
<dbReference type="CDD" id="cd02968">
    <property type="entry name" value="SCO"/>
    <property type="match status" value="1"/>
</dbReference>
<feature type="binding site" evidence="2">
    <location>
        <position position="83"/>
    </location>
    <ligand>
        <name>Cu cation</name>
        <dbReference type="ChEBI" id="CHEBI:23378"/>
    </ligand>
</feature>
<dbReference type="GO" id="GO:0046872">
    <property type="term" value="F:metal ion binding"/>
    <property type="evidence" value="ECO:0007669"/>
    <property type="project" value="UniProtKB-KW"/>
</dbReference>
<feature type="binding site" evidence="2">
    <location>
        <position position="87"/>
    </location>
    <ligand>
        <name>Cu cation</name>
        <dbReference type="ChEBI" id="CHEBI:23378"/>
    </ligand>
</feature>
<keyword evidence="5" id="KW-1185">Reference proteome</keyword>
<reference evidence="4 5" key="1">
    <citation type="submission" date="2016-10" db="EMBL/GenBank/DDBJ databases">
        <authorList>
            <person name="de Groot N.N."/>
        </authorList>
    </citation>
    <scope>NUCLEOTIDE SEQUENCE [LARGE SCALE GENOMIC DNA]</scope>
    <source>
        <strain evidence="4 5">CGMCC 1.9159</strain>
    </source>
</reference>
<sequence length="209" mass="22698">MIHRRHLLSGALALPLLAACARDEEPAASLGGPVDNDGFHGTVLQDGWELPDVELIDQDGQPFNLRAGWETKAIALFFGYLNCPDVCPGIMADMATARRRLPADEADQITPVVITTDPARDTPEALKEYLSRVDDKFVGLTGDLDLITQIGQGLGVAIEQGKQLPSGGYEVDHSTQILGVGEDRRVKVVWTTLGLDVTHLREDYSRLVA</sequence>
<dbReference type="Proteomes" id="UP000199475">
    <property type="component" value="Unassembled WGS sequence"/>
</dbReference>
<evidence type="ECO:0000256" key="2">
    <source>
        <dbReference type="PIRSR" id="PIRSR603782-1"/>
    </source>
</evidence>
<keyword evidence="2" id="KW-0479">Metal-binding</keyword>
<keyword evidence="3" id="KW-1015">Disulfide bond</keyword>
<accession>A0A1G9M2B4</accession>
<proteinExistence type="inferred from homology"/>
<dbReference type="AlphaFoldDB" id="A0A1G9M2B4"/>
<dbReference type="Pfam" id="PF02630">
    <property type="entry name" value="SCO1-SenC"/>
    <property type="match status" value="1"/>
</dbReference>
<gene>
    <name evidence="4" type="ORF">SAMN04488242_2469</name>
</gene>
<dbReference type="InterPro" id="IPR003782">
    <property type="entry name" value="SCO1/SenC"/>
</dbReference>
<dbReference type="PANTHER" id="PTHR12151:SF25">
    <property type="entry name" value="LINALOOL DEHYDRATASE_ISOMERASE DOMAIN-CONTAINING PROTEIN"/>
    <property type="match status" value="1"/>
</dbReference>
<evidence type="ECO:0000313" key="5">
    <source>
        <dbReference type="Proteomes" id="UP000199475"/>
    </source>
</evidence>
<dbReference type="PROSITE" id="PS51257">
    <property type="entry name" value="PROKAR_LIPOPROTEIN"/>
    <property type="match status" value="1"/>
</dbReference>
<dbReference type="PANTHER" id="PTHR12151">
    <property type="entry name" value="ELECTRON TRANSPORT PROTIN SCO1/SENC FAMILY MEMBER"/>
    <property type="match status" value="1"/>
</dbReference>
<feature type="binding site" evidence="2">
    <location>
        <position position="173"/>
    </location>
    <ligand>
        <name>Cu cation</name>
        <dbReference type="ChEBI" id="CHEBI:23378"/>
    </ligand>
</feature>
<evidence type="ECO:0000256" key="1">
    <source>
        <dbReference type="ARBA" id="ARBA00010996"/>
    </source>
</evidence>
<feature type="disulfide bond" description="Redox-active" evidence="3">
    <location>
        <begin position="83"/>
        <end position="87"/>
    </location>
</feature>
<evidence type="ECO:0000256" key="3">
    <source>
        <dbReference type="PIRSR" id="PIRSR603782-2"/>
    </source>
</evidence>
<name>A0A1G9M2B4_9ACTN</name>
<dbReference type="RefSeq" id="WP_093252633.1">
    <property type="nucleotide sequence ID" value="NZ_FNGP01000004.1"/>
</dbReference>
<dbReference type="OrthoDB" id="9790194at2"/>
<evidence type="ECO:0000313" key="4">
    <source>
        <dbReference type="EMBL" id="SDL68253.1"/>
    </source>
</evidence>
<keyword evidence="2" id="KW-0186">Copper</keyword>
<dbReference type="SUPFAM" id="SSF52833">
    <property type="entry name" value="Thioredoxin-like"/>
    <property type="match status" value="1"/>
</dbReference>
<dbReference type="STRING" id="686624.SAMN04488242_2469"/>
<dbReference type="InterPro" id="IPR036249">
    <property type="entry name" value="Thioredoxin-like_sf"/>
</dbReference>
<protein>
    <submittedName>
        <fullName evidence="4">Protein SCO1/2</fullName>
    </submittedName>
</protein>
<organism evidence="4 5">
    <name type="scientific">Tessaracoccus oleiagri</name>
    <dbReference type="NCBI Taxonomy" id="686624"/>
    <lineage>
        <taxon>Bacteria</taxon>
        <taxon>Bacillati</taxon>
        <taxon>Actinomycetota</taxon>
        <taxon>Actinomycetes</taxon>
        <taxon>Propionibacteriales</taxon>
        <taxon>Propionibacteriaceae</taxon>
        <taxon>Tessaracoccus</taxon>
    </lineage>
</organism>
<comment type="similarity">
    <text evidence="1">Belongs to the SCO1/2 family.</text>
</comment>
<dbReference type="EMBL" id="FNGP01000004">
    <property type="protein sequence ID" value="SDL68253.1"/>
    <property type="molecule type" value="Genomic_DNA"/>
</dbReference>